<dbReference type="Proteomes" id="UP001501353">
    <property type="component" value="Unassembled WGS sequence"/>
</dbReference>
<evidence type="ECO:0008006" key="4">
    <source>
        <dbReference type="Google" id="ProtNLM"/>
    </source>
</evidence>
<keyword evidence="3" id="KW-1185">Reference proteome</keyword>
<proteinExistence type="predicted"/>
<evidence type="ECO:0000256" key="1">
    <source>
        <dbReference type="SAM" id="MobiDB-lite"/>
    </source>
</evidence>
<protein>
    <recommendedName>
        <fullName evidence="4">Tyr recombinase domain-containing protein</fullName>
    </recommendedName>
</protein>
<accession>A0ABP7TE45</accession>
<feature type="compositionally biased region" description="Acidic residues" evidence="1">
    <location>
        <begin position="70"/>
        <end position="85"/>
    </location>
</feature>
<dbReference type="EMBL" id="BAAAZE010000008">
    <property type="protein sequence ID" value="GAA4024693.1"/>
    <property type="molecule type" value="Genomic_DNA"/>
</dbReference>
<dbReference type="RefSeq" id="WP_344763440.1">
    <property type="nucleotide sequence ID" value="NZ_BAAAZE010000008.1"/>
</dbReference>
<sequence>MLSSGENPLYVAEQMGHADWSMLISVYSRWMPSVDNLAGQRVADANSKVWDSLDLLMASKRTADESCMSDVDDTDDDLDEDAFEM</sequence>
<feature type="region of interest" description="Disordered" evidence="1">
    <location>
        <begin position="65"/>
        <end position="85"/>
    </location>
</feature>
<reference evidence="3" key="1">
    <citation type="journal article" date="2019" name="Int. J. Syst. Evol. Microbiol.">
        <title>The Global Catalogue of Microorganisms (GCM) 10K type strain sequencing project: providing services to taxonomists for standard genome sequencing and annotation.</title>
        <authorList>
            <consortium name="The Broad Institute Genomics Platform"/>
            <consortium name="The Broad Institute Genome Sequencing Center for Infectious Disease"/>
            <person name="Wu L."/>
            <person name="Ma J."/>
        </authorList>
    </citation>
    <scope>NUCLEOTIDE SEQUENCE [LARGE SCALE GENOMIC DNA]</scope>
    <source>
        <strain evidence="3">JCM 16673</strain>
    </source>
</reference>
<gene>
    <name evidence="2" type="ORF">GCM10022212_22910</name>
</gene>
<evidence type="ECO:0000313" key="2">
    <source>
        <dbReference type="EMBL" id="GAA4024693.1"/>
    </source>
</evidence>
<name>A0ABP7TE45_9BURK</name>
<evidence type="ECO:0000313" key="3">
    <source>
        <dbReference type="Proteomes" id="UP001501353"/>
    </source>
</evidence>
<organism evidence="2 3">
    <name type="scientific">Actimicrobium antarcticum</name>
    <dbReference type="NCBI Taxonomy" id="1051899"/>
    <lineage>
        <taxon>Bacteria</taxon>
        <taxon>Pseudomonadati</taxon>
        <taxon>Pseudomonadota</taxon>
        <taxon>Betaproteobacteria</taxon>
        <taxon>Burkholderiales</taxon>
        <taxon>Oxalobacteraceae</taxon>
        <taxon>Actimicrobium</taxon>
    </lineage>
</organism>
<comment type="caution">
    <text evidence="2">The sequence shown here is derived from an EMBL/GenBank/DDBJ whole genome shotgun (WGS) entry which is preliminary data.</text>
</comment>